<organism evidence="1 2">
    <name type="scientific">Velocimicrobium porci</name>
    <dbReference type="NCBI Taxonomy" id="2606634"/>
    <lineage>
        <taxon>Bacteria</taxon>
        <taxon>Bacillati</taxon>
        <taxon>Bacillota</taxon>
        <taxon>Clostridia</taxon>
        <taxon>Lachnospirales</taxon>
        <taxon>Lachnospiraceae</taxon>
        <taxon>Velocimicrobium</taxon>
    </lineage>
</organism>
<sequence>MSQKTDFDMQIANQCAPVLLGIKMSNILITDIENEKKLYRLFCFGAISVKCLSRNEDKITYLVYRKEELESYLNQKRIASFLEGLGYEKAGTREQLNQLSYRFHINRKNRMEFPHEIGVFLGYPLRDVIGFIENSGKNFLLCGYWKVYYNVEQAKQIFSYYDYAKRHIKYLVQSGVKIEWILSFYSSNRHDESETKLIAS</sequence>
<dbReference type="InterPro" id="IPR024523">
    <property type="entry name" value="DUF3793"/>
</dbReference>
<dbReference type="AlphaFoldDB" id="A0A6L5XW03"/>
<comment type="caution">
    <text evidence="1">The sequence shown here is derived from an EMBL/GenBank/DDBJ whole genome shotgun (WGS) entry which is preliminary data.</text>
</comment>
<gene>
    <name evidence="1" type="ORF">FYJ58_02160</name>
</gene>
<reference evidence="1 2" key="1">
    <citation type="submission" date="2019-08" db="EMBL/GenBank/DDBJ databases">
        <title>In-depth cultivation of the pig gut microbiome towards novel bacterial diversity and tailored functional studies.</title>
        <authorList>
            <person name="Wylensek D."/>
            <person name="Hitch T.C.A."/>
            <person name="Clavel T."/>
        </authorList>
    </citation>
    <scope>NUCLEOTIDE SEQUENCE [LARGE SCALE GENOMIC DNA]</scope>
    <source>
        <strain evidence="1 2">WCA-693-APC-MOT-I</strain>
    </source>
</reference>
<accession>A0A6L5XW03</accession>
<dbReference type="Proteomes" id="UP000482209">
    <property type="component" value="Unassembled WGS sequence"/>
</dbReference>
<proteinExistence type="predicted"/>
<dbReference type="RefSeq" id="WP_154516593.1">
    <property type="nucleotide sequence ID" value="NZ_VUMT01000002.1"/>
</dbReference>
<evidence type="ECO:0000313" key="1">
    <source>
        <dbReference type="EMBL" id="MSS62697.1"/>
    </source>
</evidence>
<protein>
    <submittedName>
        <fullName evidence="1">DUF3793 family protein</fullName>
    </submittedName>
</protein>
<keyword evidence="2" id="KW-1185">Reference proteome</keyword>
<name>A0A6L5XW03_9FIRM</name>
<dbReference type="EMBL" id="VUMT01000002">
    <property type="protein sequence ID" value="MSS62697.1"/>
    <property type="molecule type" value="Genomic_DNA"/>
</dbReference>
<dbReference type="Pfam" id="PF12672">
    <property type="entry name" value="DUF3793"/>
    <property type="match status" value="1"/>
</dbReference>
<evidence type="ECO:0000313" key="2">
    <source>
        <dbReference type="Proteomes" id="UP000482209"/>
    </source>
</evidence>